<keyword evidence="4" id="KW-1185">Reference proteome</keyword>
<protein>
    <submittedName>
        <fullName evidence="5">GEM-like protein 5 isoform X1</fullName>
    </submittedName>
</protein>
<evidence type="ECO:0000313" key="5">
    <source>
        <dbReference type="RefSeq" id="XP_030512188.1"/>
    </source>
</evidence>
<dbReference type="CDD" id="cd13222">
    <property type="entry name" value="PH-GRAM_GEM"/>
    <property type="match status" value="1"/>
</dbReference>
<feature type="compositionally biased region" description="Polar residues" evidence="2">
    <location>
        <begin position="17"/>
        <end position="47"/>
    </location>
</feature>
<dbReference type="PANTHER" id="PTHR31969">
    <property type="entry name" value="GEM-LIKE PROTEIN 2"/>
    <property type="match status" value="1"/>
</dbReference>
<comment type="similarity">
    <text evidence="1">Belongs to the GEM family.</text>
</comment>
<evidence type="ECO:0000259" key="3">
    <source>
        <dbReference type="SMART" id="SM00568"/>
    </source>
</evidence>
<dbReference type="SMART" id="SM00568">
    <property type="entry name" value="GRAM"/>
    <property type="match status" value="1"/>
</dbReference>
<feature type="compositionally biased region" description="Pro residues" evidence="2">
    <location>
        <begin position="130"/>
        <end position="140"/>
    </location>
</feature>
<feature type="domain" description="GRAM" evidence="3">
    <location>
        <begin position="267"/>
        <end position="345"/>
    </location>
</feature>
<evidence type="ECO:0000313" key="4">
    <source>
        <dbReference type="Proteomes" id="UP000827889"/>
    </source>
</evidence>
<organism evidence="4 5">
    <name type="scientific">Rhodamnia argentea</name>
    <dbReference type="NCBI Taxonomy" id="178133"/>
    <lineage>
        <taxon>Eukaryota</taxon>
        <taxon>Viridiplantae</taxon>
        <taxon>Streptophyta</taxon>
        <taxon>Embryophyta</taxon>
        <taxon>Tracheophyta</taxon>
        <taxon>Spermatophyta</taxon>
        <taxon>Magnoliopsida</taxon>
        <taxon>eudicotyledons</taxon>
        <taxon>Gunneridae</taxon>
        <taxon>Pentapetalae</taxon>
        <taxon>rosids</taxon>
        <taxon>malvids</taxon>
        <taxon>Myrtales</taxon>
        <taxon>Myrtaceae</taxon>
        <taxon>Myrtoideae</taxon>
        <taxon>Myrteae</taxon>
        <taxon>Australasian group</taxon>
        <taxon>Rhodamnia</taxon>
    </lineage>
</organism>
<gene>
    <name evidence="5" type="primary">LOC115726454</name>
</gene>
<dbReference type="KEGG" id="rarg:115726454"/>
<dbReference type="Pfam" id="PF02893">
    <property type="entry name" value="GRAM"/>
    <property type="match status" value="1"/>
</dbReference>
<feature type="region of interest" description="Disordered" evidence="2">
    <location>
        <begin position="1"/>
        <end position="157"/>
    </location>
</feature>
<dbReference type="InterPro" id="IPR004182">
    <property type="entry name" value="GRAM"/>
</dbReference>
<dbReference type="GeneID" id="115726454"/>
<sequence length="408" mass="44766">MNHTRNPPNPLSEKETNPFSQEPPSNEMDTNPFHQEPPSNEIGTNPFHQEPPSREMDTNPFHREPSSLRGSPPLYPPVPASAPTDERNPFHQEPKEPQSHRPSASLPPPAEETTLAVRREPSSESIPENGSPPPPPPPPYVASCSSSSQPPCAAESAEKWGTHVMGTPAVPTIHPDNKKAAFWGATEAQAQSHHHPYLQYNPIERSSGSSGRPMENILHMFNSWSHKAENVATNVWQNLKTGSSVSGAAWAKVNLRAKAITGGGFESLYKQTFATYHNEMLRKTFACYLSTTTGPVAGTLYLSNFHAAFCSDRPLSFTAPSGQVTWSYYKVMVPLGQIGAVNPVVMRENQSEKYLQIVTFDGHDFWFMGFVNYEKATRHLTESISTFAAPGVAVPQLLPPPPPPPHAA</sequence>
<name>A0A8B8MQ94_9MYRT</name>
<reference evidence="5" key="1">
    <citation type="submission" date="2025-08" db="UniProtKB">
        <authorList>
            <consortium name="RefSeq"/>
        </authorList>
    </citation>
    <scope>IDENTIFICATION</scope>
    <source>
        <tissue evidence="5">Leaf</tissue>
    </source>
</reference>
<dbReference type="OrthoDB" id="732558at2759"/>
<dbReference type="AlphaFoldDB" id="A0A8B8MQ94"/>
<evidence type="ECO:0000256" key="1">
    <source>
        <dbReference type="ARBA" id="ARBA00009414"/>
    </source>
</evidence>
<feature type="compositionally biased region" description="Basic and acidic residues" evidence="2">
    <location>
        <begin position="84"/>
        <end position="99"/>
    </location>
</feature>
<dbReference type="InterPro" id="IPR037848">
    <property type="entry name" value="GEM-like"/>
</dbReference>
<evidence type="ECO:0000256" key="2">
    <source>
        <dbReference type="SAM" id="MobiDB-lite"/>
    </source>
</evidence>
<dbReference type="Proteomes" id="UP000827889">
    <property type="component" value="Chromosome 11"/>
</dbReference>
<feature type="compositionally biased region" description="Basic and acidic residues" evidence="2">
    <location>
        <begin position="51"/>
        <end position="66"/>
    </location>
</feature>
<dbReference type="InterPro" id="IPR011993">
    <property type="entry name" value="PH-like_dom_sf"/>
</dbReference>
<feature type="compositionally biased region" description="Low complexity" evidence="2">
    <location>
        <begin position="141"/>
        <end position="155"/>
    </location>
</feature>
<proteinExistence type="inferred from homology"/>
<accession>A0A8B8MQ94</accession>
<dbReference type="RefSeq" id="XP_030512188.1">
    <property type="nucleotide sequence ID" value="XM_030656328.2"/>
</dbReference>
<dbReference type="Gene3D" id="2.30.29.30">
    <property type="entry name" value="Pleckstrin-homology domain (PH domain)/Phosphotyrosine-binding domain (PTB)"/>
    <property type="match status" value="1"/>
</dbReference>